<accession>A0A9K3KIJ1</accession>
<organism evidence="1 2">
    <name type="scientific">Nitzschia inconspicua</name>
    <dbReference type="NCBI Taxonomy" id="303405"/>
    <lineage>
        <taxon>Eukaryota</taxon>
        <taxon>Sar</taxon>
        <taxon>Stramenopiles</taxon>
        <taxon>Ochrophyta</taxon>
        <taxon>Bacillariophyta</taxon>
        <taxon>Bacillariophyceae</taxon>
        <taxon>Bacillariophycidae</taxon>
        <taxon>Bacillariales</taxon>
        <taxon>Bacillariaceae</taxon>
        <taxon>Nitzschia</taxon>
    </lineage>
</organism>
<sequence length="159" mass="17522">MLIHRRSPLQLTFSLQTPHTVFWSSRRLSDGIATPVATKQRFSYKVTAPITGSLFLWTFTMSDLGDVTTNDLAADLTDGITGKVNPGLNCKVSFQWNPRSILVIPFHSGTVTTLSDFDAEITIITIECENCIGNGQYRKTGISKSSHGRGRDPPPCLFC</sequence>
<name>A0A9K3KIJ1_9STRA</name>
<keyword evidence="2" id="KW-1185">Reference proteome</keyword>
<evidence type="ECO:0000313" key="1">
    <source>
        <dbReference type="EMBL" id="KAG7343734.1"/>
    </source>
</evidence>
<reference evidence="1" key="2">
    <citation type="submission" date="2021-04" db="EMBL/GenBank/DDBJ databases">
        <authorList>
            <person name="Podell S."/>
        </authorList>
    </citation>
    <scope>NUCLEOTIDE SEQUENCE</scope>
    <source>
        <strain evidence="1">Hildebrandi</strain>
    </source>
</reference>
<protein>
    <submittedName>
        <fullName evidence="1">Uncharacterized protein</fullName>
    </submittedName>
</protein>
<evidence type="ECO:0000313" key="2">
    <source>
        <dbReference type="Proteomes" id="UP000693970"/>
    </source>
</evidence>
<reference evidence="1" key="1">
    <citation type="journal article" date="2021" name="Sci. Rep.">
        <title>Diploid genomic architecture of Nitzschia inconspicua, an elite biomass production diatom.</title>
        <authorList>
            <person name="Oliver A."/>
            <person name="Podell S."/>
            <person name="Pinowska A."/>
            <person name="Traller J.C."/>
            <person name="Smith S.R."/>
            <person name="McClure R."/>
            <person name="Beliaev A."/>
            <person name="Bohutskyi P."/>
            <person name="Hill E.A."/>
            <person name="Rabines A."/>
            <person name="Zheng H."/>
            <person name="Allen L.Z."/>
            <person name="Kuo A."/>
            <person name="Grigoriev I.V."/>
            <person name="Allen A.E."/>
            <person name="Hazlebeck D."/>
            <person name="Allen E.E."/>
        </authorList>
    </citation>
    <scope>NUCLEOTIDE SEQUENCE</scope>
    <source>
        <strain evidence="1">Hildebrandi</strain>
    </source>
</reference>
<comment type="caution">
    <text evidence="1">The sequence shown here is derived from an EMBL/GenBank/DDBJ whole genome shotgun (WGS) entry which is preliminary data.</text>
</comment>
<proteinExistence type="predicted"/>
<dbReference type="Proteomes" id="UP000693970">
    <property type="component" value="Unassembled WGS sequence"/>
</dbReference>
<dbReference type="AlphaFoldDB" id="A0A9K3KIJ1"/>
<gene>
    <name evidence="1" type="ORF">IV203_021742</name>
</gene>
<dbReference type="EMBL" id="JAGRRH010000023">
    <property type="protein sequence ID" value="KAG7343734.1"/>
    <property type="molecule type" value="Genomic_DNA"/>
</dbReference>